<keyword evidence="6" id="KW-1185">Reference proteome</keyword>
<gene>
    <name evidence="5" type="ORF">HK105_202764</name>
</gene>
<evidence type="ECO:0000256" key="1">
    <source>
        <dbReference type="ARBA" id="ARBA00022729"/>
    </source>
</evidence>
<dbReference type="SMART" id="SM00472">
    <property type="entry name" value="MIR"/>
    <property type="match status" value="3"/>
</dbReference>
<dbReference type="InterPro" id="IPR016093">
    <property type="entry name" value="MIR_motif"/>
</dbReference>
<feature type="signal peptide" evidence="3">
    <location>
        <begin position="1"/>
        <end position="18"/>
    </location>
</feature>
<comment type="caution">
    <text evidence="5">The sequence shown here is derived from an EMBL/GenBank/DDBJ whole genome shotgun (WGS) entry which is preliminary data.</text>
</comment>
<dbReference type="InterPro" id="IPR036300">
    <property type="entry name" value="MIR_dom_sf"/>
</dbReference>
<dbReference type="Proteomes" id="UP001527925">
    <property type="component" value="Unassembled WGS sequence"/>
</dbReference>
<keyword evidence="2" id="KW-0677">Repeat</keyword>
<feature type="domain" description="MIR" evidence="4">
    <location>
        <begin position="150"/>
        <end position="206"/>
    </location>
</feature>
<protein>
    <recommendedName>
        <fullName evidence="4">MIR domain-containing protein</fullName>
    </recommendedName>
</protein>
<organism evidence="5 6">
    <name type="scientific">Polyrhizophydium stewartii</name>
    <dbReference type="NCBI Taxonomy" id="2732419"/>
    <lineage>
        <taxon>Eukaryota</taxon>
        <taxon>Fungi</taxon>
        <taxon>Fungi incertae sedis</taxon>
        <taxon>Chytridiomycota</taxon>
        <taxon>Chytridiomycota incertae sedis</taxon>
        <taxon>Chytridiomycetes</taxon>
        <taxon>Rhizophydiales</taxon>
        <taxon>Rhizophydiales incertae sedis</taxon>
        <taxon>Polyrhizophydium</taxon>
    </lineage>
</organism>
<dbReference type="SUPFAM" id="SSF82109">
    <property type="entry name" value="MIR domain"/>
    <property type="match status" value="1"/>
</dbReference>
<evidence type="ECO:0000313" key="6">
    <source>
        <dbReference type="Proteomes" id="UP001527925"/>
    </source>
</evidence>
<dbReference type="PANTHER" id="PTHR46809:SF2">
    <property type="entry name" value="GH21273P"/>
    <property type="match status" value="1"/>
</dbReference>
<sequence length="214" mass="23097">MMTPVVLLAALIAGPADAAGSESFVIEREFEAVTCGSSVKLASKSTGFRLHSHEVNYGTGSLQQSVTGFPRGDDPNSYFVVSGGFGEGDCARGQPVRCGQTVRLQHLQTGKFLHSHGNIPSPLSGNQEVSAYAGPDSGDNWKVLCSASRARYWQREQSVKLQHADTGYFLGTSKRYQYQNVITGQLEVSARQAARGDEEQWAVQEGIFFASTEA</sequence>
<proteinExistence type="predicted"/>
<feature type="chain" id="PRO_5046854322" description="MIR domain-containing protein" evidence="3">
    <location>
        <begin position="19"/>
        <end position="214"/>
    </location>
</feature>
<dbReference type="PROSITE" id="PS50919">
    <property type="entry name" value="MIR"/>
    <property type="match status" value="3"/>
</dbReference>
<evidence type="ECO:0000256" key="2">
    <source>
        <dbReference type="ARBA" id="ARBA00022737"/>
    </source>
</evidence>
<accession>A0ABR4ND87</accession>
<dbReference type="Pfam" id="PF02815">
    <property type="entry name" value="MIR"/>
    <property type="match status" value="1"/>
</dbReference>
<dbReference type="PANTHER" id="PTHR46809">
    <property type="entry name" value="STROMAL CELL-DERIVED FACTOR 2-LIKE PROTEIN"/>
    <property type="match status" value="1"/>
</dbReference>
<name>A0ABR4ND87_9FUNG</name>
<evidence type="ECO:0000256" key="3">
    <source>
        <dbReference type="SAM" id="SignalP"/>
    </source>
</evidence>
<keyword evidence="1 3" id="KW-0732">Signal</keyword>
<feature type="domain" description="MIR" evidence="4">
    <location>
        <begin position="93"/>
        <end position="146"/>
    </location>
</feature>
<reference evidence="5 6" key="1">
    <citation type="submission" date="2023-09" db="EMBL/GenBank/DDBJ databases">
        <title>Pangenome analysis of Batrachochytrium dendrobatidis and related Chytrids.</title>
        <authorList>
            <person name="Yacoub M.N."/>
            <person name="Stajich J.E."/>
            <person name="James T.Y."/>
        </authorList>
    </citation>
    <scope>NUCLEOTIDE SEQUENCE [LARGE SCALE GENOMIC DNA]</scope>
    <source>
        <strain evidence="5 6">JEL0888</strain>
    </source>
</reference>
<dbReference type="CDD" id="cd23279">
    <property type="entry name" value="beta-trefoil_MIR_SDF2-like"/>
    <property type="match status" value="1"/>
</dbReference>
<evidence type="ECO:0000313" key="5">
    <source>
        <dbReference type="EMBL" id="KAL2917483.1"/>
    </source>
</evidence>
<evidence type="ECO:0000259" key="4">
    <source>
        <dbReference type="PROSITE" id="PS50919"/>
    </source>
</evidence>
<feature type="domain" description="MIR" evidence="4">
    <location>
        <begin position="30"/>
        <end position="84"/>
    </location>
</feature>
<dbReference type="Gene3D" id="2.80.10.50">
    <property type="match status" value="1"/>
</dbReference>
<dbReference type="EMBL" id="JADGIZ020000010">
    <property type="protein sequence ID" value="KAL2917483.1"/>
    <property type="molecule type" value="Genomic_DNA"/>
</dbReference>